<accession>A0A9P0TQ18</accession>
<protein>
    <submittedName>
        <fullName evidence="1">Uncharacterized protein</fullName>
    </submittedName>
</protein>
<organism evidence="1 2">
    <name type="scientific">Pieris brassicae</name>
    <name type="common">White butterfly</name>
    <name type="synonym">Large white butterfly</name>
    <dbReference type="NCBI Taxonomy" id="7116"/>
    <lineage>
        <taxon>Eukaryota</taxon>
        <taxon>Metazoa</taxon>
        <taxon>Ecdysozoa</taxon>
        <taxon>Arthropoda</taxon>
        <taxon>Hexapoda</taxon>
        <taxon>Insecta</taxon>
        <taxon>Pterygota</taxon>
        <taxon>Neoptera</taxon>
        <taxon>Endopterygota</taxon>
        <taxon>Lepidoptera</taxon>
        <taxon>Glossata</taxon>
        <taxon>Ditrysia</taxon>
        <taxon>Papilionoidea</taxon>
        <taxon>Pieridae</taxon>
        <taxon>Pierinae</taxon>
        <taxon>Pieris</taxon>
    </lineage>
</organism>
<evidence type="ECO:0000313" key="2">
    <source>
        <dbReference type="Proteomes" id="UP001152562"/>
    </source>
</evidence>
<dbReference type="AlphaFoldDB" id="A0A9P0TQ18"/>
<name>A0A9P0TQ18_PIEBR</name>
<evidence type="ECO:0000313" key="1">
    <source>
        <dbReference type="EMBL" id="CAH4035801.1"/>
    </source>
</evidence>
<sequence length="173" mass="19530">MSLSFNQTTTQIMAMSRIGLEVTGFIWTKNLAQMRPQPKPPLFAEKNVTIYKHGWILVHEGECSHDIDTYFKPLHTSPGPLYRLSLYFTKLVSNYQSAGLENPLRQGVSLPKQTISGDVNLPLTLDIGIQPNPEIFPSNNRGTLRPTLPHKVKQYIDNFVKDMFLGNSSESIN</sequence>
<proteinExistence type="predicted"/>
<comment type="caution">
    <text evidence="1">The sequence shown here is derived from an EMBL/GenBank/DDBJ whole genome shotgun (WGS) entry which is preliminary data.</text>
</comment>
<dbReference type="EMBL" id="CALOZG010000045">
    <property type="protein sequence ID" value="CAH4035801.1"/>
    <property type="molecule type" value="Genomic_DNA"/>
</dbReference>
<keyword evidence="2" id="KW-1185">Reference proteome</keyword>
<gene>
    <name evidence="1" type="ORF">PIBRA_LOCUS11820</name>
</gene>
<dbReference type="Proteomes" id="UP001152562">
    <property type="component" value="Unassembled WGS sequence"/>
</dbReference>
<reference evidence="1" key="1">
    <citation type="submission" date="2022-05" db="EMBL/GenBank/DDBJ databases">
        <authorList>
            <person name="Okamura Y."/>
        </authorList>
    </citation>
    <scope>NUCLEOTIDE SEQUENCE</scope>
</reference>